<dbReference type="CDD" id="cd02696">
    <property type="entry name" value="MurNAc-LAA"/>
    <property type="match status" value="1"/>
</dbReference>
<dbReference type="Gene3D" id="3.40.630.40">
    <property type="entry name" value="Zn-dependent exopeptidases"/>
    <property type="match status" value="1"/>
</dbReference>
<dbReference type="PANTHER" id="PTHR30404:SF0">
    <property type="entry name" value="N-ACETYLMURAMOYL-L-ALANINE AMIDASE AMIC"/>
    <property type="match status" value="1"/>
</dbReference>
<evidence type="ECO:0000256" key="1">
    <source>
        <dbReference type="ARBA" id="ARBA00022801"/>
    </source>
</evidence>
<evidence type="ECO:0000313" key="5">
    <source>
        <dbReference type="Proteomes" id="UP000078447"/>
    </source>
</evidence>
<dbReference type="EMBL" id="LVVL01000019">
    <property type="protein sequence ID" value="OAN10098.1"/>
    <property type="molecule type" value="Genomic_DNA"/>
</dbReference>
<comment type="caution">
    <text evidence="4">The sequence shown here is derived from an EMBL/GenBank/DDBJ whole genome shotgun (WGS) entry which is preliminary data.</text>
</comment>
<dbReference type="Proteomes" id="UP000078447">
    <property type="component" value="Unassembled WGS sequence"/>
</dbReference>
<keyword evidence="1" id="KW-0378">Hydrolase</keyword>
<keyword evidence="5" id="KW-1185">Reference proteome</keyword>
<dbReference type="InterPro" id="IPR050695">
    <property type="entry name" value="N-acetylmuramoyl_amidase_3"/>
</dbReference>
<evidence type="ECO:0000313" key="4">
    <source>
        <dbReference type="EMBL" id="OAN10098.1"/>
    </source>
</evidence>
<dbReference type="InterPro" id="IPR018392">
    <property type="entry name" value="LysM"/>
</dbReference>
<dbReference type="RefSeq" id="WP_051523823.1">
    <property type="nucleotide sequence ID" value="NZ_LVVL01000019.1"/>
</dbReference>
<proteinExistence type="predicted"/>
<dbReference type="Pfam" id="PF01520">
    <property type="entry name" value="Amidase_3"/>
    <property type="match status" value="1"/>
</dbReference>
<accession>A0ABX2V4V7</accession>
<reference evidence="4 5" key="1">
    <citation type="submission" date="2016-03" db="EMBL/GenBank/DDBJ databases">
        <authorList>
            <person name="Cho S.-Y."/>
            <person name="Lim S."/>
            <person name="Kim H."/>
            <person name="Soh E.H."/>
            <person name="Moon J.S."/>
        </authorList>
    </citation>
    <scope>NUCLEOTIDE SEQUENCE [LARGE SCALE GENOMIC DNA]</scope>
    <source>
        <strain evidence="4 5">KCTC 3810</strain>
    </source>
</reference>
<dbReference type="SUPFAM" id="SSF53187">
    <property type="entry name" value="Zn-dependent exopeptidases"/>
    <property type="match status" value="1"/>
</dbReference>
<feature type="region of interest" description="Disordered" evidence="2">
    <location>
        <begin position="1"/>
        <end position="24"/>
    </location>
</feature>
<evidence type="ECO:0000256" key="2">
    <source>
        <dbReference type="SAM" id="MobiDB-lite"/>
    </source>
</evidence>
<dbReference type="PANTHER" id="PTHR30404">
    <property type="entry name" value="N-ACETYLMURAMOYL-L-ALANINE AMIDASE"/>
    <property type="match status" value="1"/>
</dbReference>
<name>A0ABX2V4V7_9BACL</name>
<dbReference type="CDD" id="cd00118">
    <property type="entry name" value="LysM"/>
    <property type="match status" value="1"/>
</dbReference>
<protein>
    <recommendedName>
        <fullName evidence="3">LysM domain-containing protein</fullName>
    </recommendedName>
</protein>
<dbReference type="PROSITE" id="PS51782">
    <property type="entry name" value="LYSM"/>
    <property type="match status" value="1"/>
</dbReference>
<dbReference type="SUPFAM" id="SSF54106">
    <property type="entry name" value="LysM domain"/>
    <property type="match status" value="1"/>
</dbReference>
<dbReference type="InterPro" id="IPR002508">
    <property type="entry name" value="MurNAc-LAA_cat"/>
</dbReference>
<dbReference type="SMART" id="SM00646">
    <property type="entry name" value="Ami_3"/>
    <property type="match status" value="1"/>
</dbReference>
<sequence>MLRIAIDAGHGGKNSTPGKRSPDGEYEWNFNNKVLLSFISEIEKYENVQLLRLDDSTGITDVSLKKRTDDANSWNADLVISFHHNANNGSWGNWTGTETYVHLNASSTNRNLAKEVQKGLLQAYSLQDRGVKSANFHILRETNALSILIEGGFMDSFIDIKKLRDDSVLKKAGQKVAQIVAHQKQLKKKNDTDASKKSINSYKVLPGDTLWSISQKHQISVKQIMDWNNLSSHFIYVGDILIVSKK</sequence>
<organism evidence="4 5">
    <name type="scientific">Exiguobacterium undae</name>
    <dbReference type="NCBI Taxonomy" id="169177"/>
    <lineage>
        <taxon>Bacteria</taxon>
        <taxon>Bacillati</taxon>
        <taxon>Bacillota</taxon>
        <taxon>Bacilli</taxon>
        <taxon>Bacillales</taxon>
        <taxon>Bacillales Family XII. Incertae Sedis</taxon>
        <taxon>Exiguobacterium</taxon>
    </lineage>
</organism>
<dbReference type="Pfam" id="PF01476">
    <property type="entry name" value="LysM"/>
    <property type="match status" value="1"/>
</dbReference>
<dbReference type="Gene3D" id="3.10.350.10">
    <property type="entry name" value="LysM domain"/>
    <property type="match status" value="1"/>
</dbReference>
<dbReference type="InterPro" id="IPR036779">
    <property type="entry name" value="LysM_dom_sf"/>
</dbReference>
<gene>
    <name evidence="4" type="ORF">A3783_15120</name>
</gene>
<evidence type="ECO:0000259" key="3">
    <source>
        <dbReference type="PROSITE" id="PS51782"/>
    </source>
</evidence>
<dbReference type="SMART" id="SM00257">
    <property type="entry name" value="LysM"/>
    <property type="match status" value="1"/>
</dbReference>
<feature type="domain" description="LysM" evidence="3">
    <location>
        <begin position="200"/>
        <end position="243"/>
    </location>
</feature>